<feature type="non-terminal residue" evidence="3">
    <location>
        <position position="1"/>
    </location>
</feature>
<evidence type="ECO:0000256" key="1">
    <source>
        <dbReference type="SAM" id="Coils"/>
    </source>
</evidence>
<evidence type="ECO:0000313" key="4">
    <source>
        <dbReference type="Proteomes" id="UP000485058"/>
    </source>
</evidence>
<organism evidence="3 4">
    <name type="scientific">Haematococcus lacustris</name>
    <name type="common">Green alga</name>
    <name type="synonym">Haematococcus pluvialis</name>
    <dbReference type="NCBI Taxonomy" id="44745"/>
    <lineage>
        <taxon>Eukaryota</taxon>
        <taxon>Viridiplantae</taxon>
        <taxon>Chlorophyta</taxon>
        <taxon>core chlorophytes</taxon>
        <taxon>Chlorophyceae</taxon>
        <taxon>CS clade</taxon>
        <taxon>Chlamydomonadales</taxon>
        <taxon>Haematococcaceae</taxon>
        <taxon>Haematococcus</taxon>
    </lineage>
</organism>
<feature type="non-terminal residue" evidence="3">
    <location>
        <position position="249"/>
    </location>
</feature>
<reference evidence="3 4" key="1">
    <citation type="submission" date="2020-02" db="EMBL/GenBank/DDBJ databases">
        <title>Draft genome sequence of Haematococcus lacustris strain NIES-144.</title>
        <authorList>
            <person name="Morimoto D."/>
            <person name="Nakagawa S."/>
            <person name="Yoshida T."/>
            <person name="Sawayama S."/>
        </authorList>
    </citation>
    <scope>NUCLEOTIDE SEQUENCE [LARGE SCALE GENOMIC DNA]</scope>
    <source>
        <strain evidence="3 4">NIES-144</strain>
    </source>
</reference>
<feature type="compositionally biased region" description="Pro residues" evidence="2">
    <location>
        <begin position="78"/>
        <end position="88"/>
    </location>
</feature>
<evidence type="ECO:0000313" key="3">
    <source>
        <dbReference type="EMBL" id="GFH17057.1"/>
    </source>
</evidence>
<comment type="caution">
    <text evidence="3">The sequence shown here is derived from an EMBL/GenBank/DDBJ whole genome shotgun (WGS) entry which is preliminary data.</text>
</comment>
<sequence length="249" mass="27310">MLHRQVAHHGCSISQRCDTWVSAYAKPPCSSSLPLTRRTVLSGLSIAGVWHRSTKPAFAEQPAADGTVSQPSTNASPAAPPNPQPIPPTATAVPLDSNSLSDEAVKQLLADEEEKRKLRRRSKGRIRELTEIRAELAEKELILLEKEQELLERDQTLTVLKEELELERKLRALLTKEKEKAEEEAALAMDHSHTTETYGSAPCGLSSVQRQLGVRVGRGTKVGLIQCQNGCKQARVSSSHGPEFPVCLQ</sequence>
<accession>A0A699Z381</accession>
<proteinExistence type="predicted"/>
<name>A0A699Z381_HAELA</name>
<keyword evidence="1" id="KW-0175">Coiled coil</keyword>
<dbReference type="AlphaFoldDB" id="A0A699Z381"/>
<feature type="coiled-coil region" evidence="1">
    <location>
        <begin position="101"/>
        <end position="191"/>
    </location>
</feature>
<evidence type="ECO:0000256" key="2">
    <source>
        <dbReference type="SAM" id="MobiDB-lite"/>
    </source>
</evidence>
<keyword evidence="4" id="KW-1185">Reference proteome</keyword>
<protein>
    <submittedName>
        <fullName evidence="3">Uncharacterized protein</fullName>
    </submittedName>
</protein>
<gene>
    <name evidence="3" type="ORF">HaLaN_13599</name>
</gene>
<dbReference type="EMBL" id="BLLF01001090">
    <property type="protein sequence ID" value="GFH17057.1"/>
    <property type="molecule type" value="Genomic_DNA"/>
</dbReference>
<dbReference type="Proteomes" id="UP000485058">
    <property type="component" value="Unassembled WGS sequence"/>
</dbReference>
<feature type="region of interest" description="Disordered" evidence="2">
    <location>
        <begin position="60"/>
        <end position="98"/>
    </location>
</feature>